<name>A0A9W7BE30_9STRA</name>
<dbReference type="InterPro" id="IPR036047">
    <property type="entry name" value="F-box-like_dom_sf"/>
</dbReference>
<gene>
    <name evidence="1" type="ORF">TrST_g3651</name>
</gene>
<sequence length="383" mass="44094">MNLLPPRPPITDNADDRPMRQVSYMLPSGYSLTWPIWHRMSHAEKLKIARSENLTIGAFEEEVALFMAIEEDTASADRAENSPALDTNISEAVSMTTTEEPSSLLEKHRLKLEGFSISFGNDDENDDANQESVPVDSVQVKRAEPQAPDPLPSSPDLLTSLPVDVIIYSLLPFLPMTNIVKHLPCAHRFFSALLSPPLYKMLCRRRFNTPNLPKKFNTYKQMYHSRPHPLHYGVYTMRCSYVKKITRDMWTSSSLPPGVILKGEWFRHIVFLEGNRCGYLQTSKCFAEVEREFINWRNGKSSIVNDARYEVKRGLIAIEVAQSWADIFFHLRYFDRRCLTFERHFAVMVNSTTAADVVEYEIPKAHAGESETGVFYFKRNWRF</sequence>
<reference evidence="2" key="1">
    <citation type="journal article" date="2023" name="Commun. Biol.">
        <title>Genome analysis of Parmales, the sister group of diatoms, reveals the evolutionary specialization of diatoms from phago-mixotrophs to photoautotrophs.</title>
        <authorList>
            <person name="Ban H."/>
            <person name="Sato S."/>
            <person name="Yoshikawa S."/>
            <person name="Yamada K."/>
            <person name="Nakamura Y."/>
            <person name="Ichinomiya M."/>
            <person name="Sato N."/>
            <person name="Blanc-Mathieu R."/>
            <person name="Endo H."/>
            <person name="Kuwata A."/>
            <person name="Ogata H."/>
        </authorList>
    </citation>
    <scope>NUCLEOTIDE SEQUENCE [LARGE SCALE GENOMIC DNA]</scope>
    <source>
        <strain evidence="2">NIES 3701</strain>
    </source>
</reference>
<dbReference type="Proteomes" id="UP001165085">
    <property type="component" value="Unassembled WGS sequence"/>
</dbReference>
<dbReference type="AlphaFoldDB" id="A0A9W7BE30"/>
<dbReference type="EMBL" id="BRXY01000348">
    <property type="protein sequence ID" value="GMH88851.1"/>
    <property type="molecule type" value="Genomic_DNA"/>
</dbReference>
<protein>
    <recommendedName>
        <fullName evidence="3">F-box domain-containing protein</fullName>
    </recommendedName>
</protein>
<evidence type="ECO:0008006" key="3">
    <source>
        <dbReference type="Google" id="ProtNLM"/>
    </source>
</evidence>
<comment type="caution">
    <text evidence="1">The sequence shown here is derived from an EMBL/GenBank/DDBJ whole genome shotgun (WGS) entry which is preliminary data.</text>
</comment>
<dbReference type="SUPFAM" id="SSF81383">
    <property type="entry name" value="F-box domain"/>
    <property type="match status" value="1"/>
</dbReference>
<keyword evidence="2" id="KW-1185">Reference proteome</keyword>
<dbReference type="OrthoDB" id="197008at2759"/>
<organism evidence="1 2">
    <name type="scientific">Triparma strigata</name>
    <dbReference type="NCBI Taxonomy" id="1606541"/>
    <lineage>
        <taxon>Eukaryota</taxon>
        <taxon>Sar</taxon>
        <taxon>Stramenopiles</taxon>
        <taxon>Ochrophyta</taxon>
        <taxon>Bolidophyceae</taxon>
        <taxon>Parmales</taxon>
        <taxon>Triparmaceae</taxon>
        <taxon>Triparma</taxon>
    </lineage>
</organism>
<accession>A0A9W7BE30</accession>
<evidence type="ECO:0000313" key="1">
    <source>
        <dbReference type="EMBL" id="GMH88851.1"/>
    </source>
</evidence>
<evidence type="ECO:0000313" key="2">
    <source>
        <dbReference type="Proteomes" id="UP001165085"/>
    </source>
</evidence>
<proteinExistence type="predicted"/>